<sequence length="123" mass="13440">MAPNEVRWPSVADLKLAEDAEYVFLCRVLTGLRRLSTSEPSRSTGVRMSRETSKLVDALRTTQARIGPLACRLQDGTAPADEQHQVADQLEEPMDLLRSHAADVAAGIVTTSSHLVLTDRQTA</sequence>
<dbReference type="Proteomes" id="UP000631670">
    <property type="component" value="Unassembled WGS sequence"/>
</dbReference>
<evidence type="ECO:0000313" key="2">
    <source>
        <dbReference type="Proteomes" id="UP000631670"/>
    </source>
</evidence>
<proteinExistence type="predicted"/>
<dbReference type="EMBL" id="JADBEG010000001">
    <property type="protein sequence ID" value="MBE1494088.1"/>
    <property type="molecule type" value="Genomic_DNA"/>
</dbReference>
<organism evidence="1 2">
    <name type="scientific">Amycolatopsis lexingtonensis</name>
    <dbReference type="NCBI Taxonomy" id="218822"/>
    <lineage>
        <taxon>Bacteria</taxon>
        <taxon>Bacillati</taxon>
        <taxon>Actinomycetota</taxon>
        <taxon>Actinomycetes</taxon>
        <taxon>Pseudonocardiales</taxon>
        <taxon>Pseudonocardiaceae</taxon>
        <taxon>Amycolatopsis</taxon>
    </lineage>
</organism>
<comment type="caution">
    <text evidence="1">The sequence shown here is derived from an EMBL/GenBank/DDBJ whole genome shotgun (WGS) entry which is preliminary data.</text>
</comment>
<gene>
    <name evidence="1" type="ORF">H4696_001188</name>
</gene>
<reference evidence="1 2" key="1">
    <citation type="submission" date="2020-10" db="EMBL/GenBank/DDBJ databases">
        <title>Sequencing the genomes of 1000 actinobacteria strains.</title>
        <authorList>
            <person name="Klenk H.-P."/>
        </authorList>
    </citation>
    <scope>NUCLEOTIDE SEQUENCE [LARGE SCALE GENOMIC DNA]</scope>
    <source>
        <strain evidence="1 2">DSM 44653</strain>
    </source>
</reference>
<dbReference type="RefSeq" id="WP_225955602.1">
    <property type="nucleotide sequence ID" value="NZ_JADBEG010000001.1"/>
</dbReference>
<protein>
    <submittedName>
        <fullName evidence="1">Uncharacterized protein</fullName>
    </submittedName>
</protein>
<keyword evidence="2" id="KW-1185">Reference proteome</keyword>
<name>A0ABR9HT22_9PSEU</name>
<accession>A0ABR9HT22</accession>
<evidence type="ECO:0000313" key="1">
    <source>
        <dbReference type="EMBL" id="MBE1494088.1"/>
    </source>
</evidence>